<evidence type="ECO:0000259" key="2">
    <source>
        <dbReference type="PROSITE" id="PS51406"/>
    </source>
</evidence>
<reference evidence="4" key="1">
    <citation type="submission" date="2025-08" db="UniProtKB">
        <authorList>
            <consortium name="RefSeq"/>
        </authorList>
    </citation>
    <scope>IDENTIFICATION</scope>
    <source>
        <tissue evidence="4">Whole organism</tissue>
    </source>
</reference>
<dbReference type="Proteomes" id="UP000694843">
    <property type="component" value="Unplaced"/>
</dbReference>
<dbReference type="Gene3D" id="3.90.215.10">
    <property type="entry name" value="Gamma Fibrinogen, chain A, domain 1"/>
    <property type="match status" value="1"/>
</dbReference>
<dbReference type="SUPFAM" id="SSF56496">
    <property type="entry name" value="Fibrinogen C-terminal domain-like"/>
    <property type="match status" value="1"/>
</dbReference>
<feature type="domain" description="Fibrinogen C-terminal" evidence="2">
    <location>
        <begin position="48"/>
        <end position="152"/>
    </location>
</feature>
<accession>A0A979FUI2</accession>
<dbReference type="KEGG" id="hazt:125179020"/>
<dbReference type="PANTHER" id="PTHR19143">
    <property type="entry name" value="FIBRINOGEN/TENASCIN/ANGIOPOEITIN"/>
    <property type="match status" value="1"/>
</dbReference>
<evidence type="ECO:0000313" key="3">
    <source>
        <dbReference type="Proteomes" id="UP000694843"/>
    </source>
</evidence>
<gene>
    <name evidence="4" type="primary">LOC125179020</name>
</gene>
<dbReference type="PROSITE" id="PS51406">
    <property type="entry name" value="FIBRINOGEN_C_2"/>
    <property type="match status" value="1"/>
</dbReference>
<evidence type="ECO:0000256" key="1">
    <source>
        <dbReference type="SAM" id="Coils"/>
    </source>
</evidence>
<dbReference type="SMART" id="SM00186">
    <property type="entry name" value="FBG"/>
    <property type="match status" value="1"/>
</dbReference>
<dbReference type="PANTHER" id="PTHR19143:SF225">
    <property type="entry name" value="MICROFIBRIL-ASSOCIATED GLYCOPROTEIN 4"/>
    <property type="match status" value="1"/>
</dbReference>
<keyword evidence="3" id="KW-1185">Reference proteome</keyword>
<dbReference type="InterPro" id="IPR002181">
    <property type="entry name" value="Fibrinogen_a/b/g_C_dom"/>
</dbReference>
<dbReference type="GO" id="GO:0005615">
    <property type="term" value="C:extracellular space"/>
    <property type="evidence" value="ECO:0007669"/>
    <property type="project" value="TreeGrafter"/>
</dbReference>
<organism evidence="3 4">
    <name type="scientific">Hyalella azteca</name>
    <name type="common">Amphipod</name>
    <dbReference type="NCBI Taxonomy" id="294128"/>
    <lineage>
        <taxon>Eukaryota</taxon>
        <taxon>Metazoa</taxon>
        <taxon>Ecdysozoa</taxon>
        <taxon>Arthropoda</taxon>
        <taxon>Crustacea</taxon>
        <taxon>Multicrustacea</taxon>
        <taxon>Malacostraca</taxon>
        <taxon>Eumalacostraca</taxon>
        <taxon>Peracarida</taxon>
        <taxon>Amphipoda</taxon>
        <taxon>Senticaudata</taxon>
        <taxon>Talitrida</taxon>
        <taxon>Talitroidea</taxon>
        <taxon>Hyalellidae</taxon>
        <taxon>Hyalella</taxon>
    </lineage>
</organism>
<sequence length="152" mass="17433">MKSEDDISIDKFIAQQQRTYEELQELADVLRTETSGTENKKSSFVNVVEDLMTYRRCIVEGGELASSSVDTTTRVTTDGGGWTVFLRRQKQEPQLNFSRTFNEYEEGFGSPAGEYWLGLENLHLLTTRKMVEMKAVIVRGVKRTSARYLDFK</sequence>
<dbReference type="GeneID" id="125179020"/>
<dbReference type="Pfam" id="PF00147">
    <property type="entry name" value="Fibrinogen_C"/>
    <property type="match status" value="1"/>
</dbReference>
<dbReference type="OrthoDB" id="6145874at2759"/>
<evidence type="ECO:0000313" key="4">
    <source>
        <dbReference type="RefSeq" id="XP_047740022.1"/>
    </source>
</evidence>
<proteinExistence type="predicted"/>
<dbReference type="InterPro" id="IPR036056">
    <property type="entry name" value="Fibrinogen-like_C"/>
</dbReference>
<dbReference type="GO" id="GO:0048251">
    <property type="term" value="P:elastic fiber assembly"/>
    <property type="evidence" value="ECO:0007669"/>
    <property type="project" value="TreeGrafter"/>
</dbReference>
<dbReference type="InterPro" id="IPR014716">
    <property type="entry name" value="Fibrinogen_a/b/g_C_1"/>
</dbReference>
<keyword evidence="1" id="KW-0175">Coiled coil</keyword>
<protein>
    <submittedName>
        <fullName evidence="4">Angiopoietin-2-like</fullName>
    </submittedName>
</protein>
<name>A0A979FUI2_HYAAZ</name>
<dbReference type="InterPro" id="IPR050373">
    <property type="entry name" value="Fibrinogen_C-term_domain"/>
</dbReference>
<dbReference type="RefSeq" id="XP_047740022.1">
    <property type="nucleotide sequence ID" value="XM_047884066.1"/>
</dbReference>
<dbReference type="AlphaFoldDB" id="A0A979FUI2"/>
<feature type="coiled-coil region" evidence="1">
    <location>
        <begin position="13"/>
        <end position="40"/>
    </location>
</feature>